<proteinExistence type="predicted"/>
<organism evidence="1 2">
    <name type="scientific">Shackletoniella antarctica</name>
    <dbReference type="NCBI Taxonomy" id="268115"/>
    <lineage>
        <taxon>Bacteria</taxon>
        <taxon>Bacillati</taxon>
        <taxon>Cyanobacteriota</taxon>
        <taxon>Cyanophyceae</taxon>
        <taxon>Oculatellales</taxon>
        <taxon>Oculatellaceae</taxon>
        <taxon>Shackletoniella</taxon>
    </lineage>
</organism>
<gene>
    <name evidence="1" type="ORF">DCF17_10360</name>
</gene>
<protein>
    <recommendedName>
        <fullName evidence="3">Transposase</fullName>
    </recommendedName>
</protein>
<sequence>MDDADSIVQISAMTGWIIGVSHNKDRGYQCWVVKPDLDVLSDGTFYTTSSAAMSAGRAFVERYC</sequence>
<dbReference type="AlphaFoldDB" id="A0A2W4WB02"/>
<reference evidence="2" key="1">
    <citation type="submission" date="2018-04" db="EMBL/GenBank/DDBJ databases">
        <authorList>
            <person name="Cornet L."/>
        </authorList>
    </citation>
    <scope>NUCLEOTIDE SEQUENCE [LARGE SCALE GENOMIC DNA]</scope>
</reference>
<evidence type="ECO:0000313" key="1">
    <source>
        <dbReference type="EMBL" id="PZO41652.1"/>
    </source>
</evidence>
<dbReference type="Proteomes" id="UP000249081">
    <property type="component" value="Unassembled WGS sequence"/>
</dbReference>
<evidence type="ECO:0008006" key="3">
    <source>
        <dbReference type="Google" id="ProtNLM"/>
    </source>
</evidence>
<reference evidence="1 2" key="2">
    <citation type="submission" date="2018-06" db="EMBL/GenBank/DDBJ databases">
        <title>Metagenomic assembly of (sub)arctic Cyanobacteria and their associated microbiome from non-axenic cultures.</title>
        <authorList>
            <person name="Baurain D."/>
        </authorList>
    </citation>
    <scope>NUCLEOTIDE SEQUENCE [LARGE SCALE GENOMIC DNA]</scope>
    <source>
        <strain evidence="1">ULC041bin1</strain>
    </source>
</reference>
<dbReference type="EMBL" id="QBMN01000061">
    <property type="protein sequence ID" value="PZO41652.1"/>
    <property type="molecule type" value="Genomic_DNA"/>
</dbReference>
<name>A0A2W4WB02_9CYAN</name>
<accession>A0A2W4WB02</accession>
<evidence type="ECO:0000313" key="2">
    <source>
        <dbReference type="Proteomes" id="UP000249081"/>
    </source>
</evidence>
<comment type="caution">
    <text evidence="1">The sequence shown here is derived from an EMBL/GenBank/DDBJ whole genome shotgun (WGS) entry which is preliminary data.</text>
</comment>